<gene>
    <name evidence="2" type="ORF">BJR09_12585</name>
    <name evidence="1" type="ORF">NCTC13830_00847</name>
</gene>
<proteinExistence type="predicted"/>
<dbReference type="AlphaFoldDB" id="A0A380FXR2"/>
<dbReference type="InterPro" id="IPR053154">
    <property type="entry name" value="c-di-AMP_regulator"/>
</dbReference>
<sequence>MLESKWGLRFIALVLAIFFYLSVNNVFGNVFNNNNLSQNSSKTIEDVPVEVLYNSKELHVTKAPDTVNVTISGPQSKLLKIENSDDIKVTVDLSNAKAGNYKEDYIVKGLSNDINYNVKPKQAYITLENKDSKTMHVQPDIGQNDIDANYKVKDSKVEPETVKVTGGKQQLSKIAYLKATYREVDKLNKDTSDVADVTAFDKQLNKLNVHIQPDQVKLTTKVEPYSKKVKVNVHTEGQLPDDKELDDISLDKDEIEIYGNRETLQDVNEVDAVVNLDDISDSTDKKVKIDLPDKVKKADTNEVTAHINLK</sequence>
<dbReference type="Gene3D" id="2.170.120.30">
    <property type="match status" value="1"/>
</dbReference>
<evidence type="ECO:0000313" key="2">
    <source>
        <dbReference type="EMBL" id="TGE14787.1"/>
    </source>
</evidence>
<organism evidence="1 3">
    <name type="scientific">Staphylococcus petrasii</name>
    <dbReference type="NCBI Taxonomy" id="1276936"/>
    <lineage>
        <taxon>Bacteria</taxon>
        <taxon>Bacillati</taxon>
        <taxon>Bacillota</taxon>
        <taxon>Bacilli</taxon>
        <taxon>Bacillales</taxon>
        <taxon>Staphylococcaceae</taxon>
        <taxon>Staphylococcus</taxon>
    </lineage>
</organism>
<dbReference type="Pfam" id="PF07949">
    <property type="entry name" value="YbbR"/>
    <property type="match status" value="3"/>
</dbReference>
<dbReference type="EMBL" id="UHDO01000001">
    <property type="protein sequence ID" value="SUM43312.1"/>
    <property type="molecule type" value="Genomic_DNA"/>
</dbReference>
<evidence type="ECO:0000313" key="1">
    <source>
        <dbReference type="EMBL" id="SUM43312.1"/>
    </source>
</evidence>
<dbReference type="InterPro" id="IPR012505">
    <property type="entry name" value="YbbR"/>
</dbReference>
<dbReference type="PANTHER" id="PTHR37804">
    <property type="entry name" value="CDAA REGULATORY PROTEIN CDAR"/>
    <property type="match status" value="1"/>
</dbReference>
<dbReference type="Proteomes" id="UP000254047">
    <property type="component" value="Unassembled WGS sequence"/>
</dbReference>
<dbReference type="RefSeq" id="WP_103299186.1">
    <property type="nucleotide sequence ID" value="NZ_PPQT01000203.1"/>
</dbReference>
<accession>A0A380FXR2</accession>
<evidence type="ECO:0000313" key="3">
    <source>
        <dbReference type="Proteomes" id="UP000254047"/>
    </source>
</evidence>
<dbReference type="PANTHER" id="PTHR37804:SF1">
    <property type="entry name" value="CDAA REGULATORY PROTEIN CDAR"/>
    <property type="match status" value="1"/>
</dbReference>
<reference evidence="1 3" key="1">
    <citation type="submission" date="2018-06" db="EMBL/GenBank/DDBJ databases">
        <authorList>
            <consortium name="Pathogen Informatics"/>
            <person name="Doyle S."/>
        </authorList>
    </citation>
    <scope>NUCLEOTIDE SEQUENCE [LARGE SCALE GENOMIC DNA]</scope>
    <source>
        <strain evidence="1 3">NCTC13830</strain>
    </source>
</reference>
<dbReference type="OrthoDB" id="2987820at2"/>
<evidence type="ECO:0000313" key="4">
    <source>
        <dbReference type="Proteomes" id="UP000297598"/>
    </source>
</evidence>
<name>A0A380FXR2_9STAP</name>
<dbReference type="Proteomes" id="UP000297598">
    <property type="component" value="Unassembled WGS sequence"/>
</dbReference>
<protein>
    <submittedName>
        <fullName evidence="1">Secreted protein</fullName>
    </submittedName>
    <submittedName>
        <fullName evidence="2">YbbR-like domain-containing protein</fullName>
    </submittedName>
</protein>
<dbReference type="Gene3D" id="2.170.120.40">
    <property type="entry name" value="YbbR-like domain"/>
    <property type="match status" value="2"/>
</dbReference>
<dbReference type="EMBL" id="SRLS01000032">
    <property type="protein sequence ID" value="TGE14787.1"/>
    <property type="molecule type" value="Genomic_DNA"/>
</dbReference>
<reference evidence="2 4" key="2">
    <citation type="submission" date="2019-04" db="EMBL/GenBank/DDBJ databases">
        <title>Genomic characterization of Staphylococcus petrasii strains.</title>
        <authorList>
            <person name="Vrbovska V."/>
            <person name="Kovarovic V."/>
            <person name="Maslanova I."/>
            <person name="Indrakova A."/>
            <person name="Petras P."/>
            <person name="Sedo O."/>
            <person name="Svec P."/>
            <person name="Fisarova L."/>
            <person name="Sedlacek I."/>
            <person name="Doskar J."/>
            <person name="Pantucek R."/>
        </authorList>
    </citation>
    <scope>NUCLEOTIDE SEQUENCE [LARGE SCALE GENOMIC DNA]</scope>
    <source>
        <strain evidence="2 4">P5404</strain>
    </source>
</reference>
<keyword evidence="4" id="KW-1185">Reference proteome</keyword>